<reference evidence="7 8" key="1">
    <citation type="submission" date="2019-04" db="EMBL/GenBank/DDBJ databases">
        <title>Natronospirillum operosus gen. nov., sp. nov., a haloalkaliphilic satellite isolated from decaying biomass of laboratory culture of cyanobacterium Geitlerinema sp. and proposal of Natronospirillaceae fam. nov. and Saccharospirillaceae fam. nov.</title>
        <authorList>
            <person name="Kevbrin V."/>
            <person name="Boltyanskaya Y."/>
            <person name="Koziaeva V."/>
            <person name="Grouzdev D.S."/>
            <person name="Park M."/>
            <person name="Cho J."/>
        </authorList>
    </citation>
    <scope>NUCLEOTIDE SEQUENCE [LARGE SCALE GENOMIC DNA]</scope>
    <source>
        <strain evidence="7 8">G-116</strain>
    </source>
</reference>
<accession>A0A4Z0WC42</accession>
<evidence type="ECO:0000259" key="4">
    <source>
        <dbReference type="Pfam" id="PF21075"/>
    </source>
</evidence>
<feature type="domain" description="NAD-glutamate dehydrogenase catalytic" evidence="2">
    <location>
        <begin position="724"/>
        <end position="1218"/>
    </location>
</feature>
<evidence type="ECO:0000313" key="8">
    <source>
        <dbReference type="Proteomes" id="UP000297475"/>
    </source>
</evidence>
<dbReference type="InterPro" id="IPR028971">
    <property type="entry name" value="NAD-GDH_cat"/>
</dbReference>
<dbReference type="InterPro" id="IPR046346">
    <property type="entry name" value="Aminoacid_DH-like_N_sf"/>
</dbReference>
<dbReference type="Proteomes" id="UP000297475">
    <property type="component" value="Unassembled WGS sequence"/>
</dbReference>
<dbReference type="Pfam" id="PF21076">
    <property type="entry name" value="GDH_ACT2"/>
    <property type="match status" value="1"/>
</dbReference>
<dbReference type="InterPro" id="IPR007780">
    <property type="entry name" value="NAD_Glu_DH_bac"/>
</dbReference>
<dbReference type="InterPro" id="IPR049058">
    <property type="entry name" value="NAD_Glu_DH_HM2"/>
</dbReference>
<evidence type="ECO:0000259" key="2">
    <source>
        <dbReference type="Pfam" id="PF05088"/>
    </source>
</evidence>
<comment type="caution">
    <text evidence="7">The sequence shown here is derived from an EMBL/GenBank/DDBJ whole genome shotgun (WGS) entry which is preliminary data.</text>
</comment>
<dbReference type="InterPro" id="IPR049064">
    <property type="entry name" value="NAD_Glu_DH_ACT3"/>
</dbReference>
<dbReference type="Pfam" id="PF05088">
    <property type="entry name" value="Bac_GDH_CD"/>
    <property type="match status" value="1"/>
</dbReference>
<sequence>MPAKKLPPQSDIVETLKERLQKHVREGQKKTLAELIHRVFDHAAYNDLAAYDMADLAGLTVSLWRHVDKWPQSDQAARVQVFNPNVEEHEWKSGHTCVLILARDIPFVVDSARLALNRLGANIHRLFYGDFQTERTASGQIQSLSTPGPSDNELLVCFEIDHISQARERRQTERELLRVISEVNLVVDDYPAITEVVSHARDGVKKLAKSSLPAEEVEESRVFLDWLLDDHFTFLACDRYEIRDNKVITVADSERGLFRQPRRSAAEHIDLSGDQMAASAYDPRIITFAKSGRRSSVHRPAYSDYVIIKEFNSKGEVTGGYRILGLYTSAVYNDSPRSIPIVRRKIDEVVRRSGFTRGSHNSKELAQILHTFPRDELILSTVEELLSTTMSVLSIQERKQIRVFSRRDPYGKFVTALVYLPREIFNTEIRTQIQQLMASRMDVEGSDFSIYLSESVLARIRFVFKLSSPLKETLDTADLERTIVQMARRWEDELAEALTETLGEEKGVDLHAAYRRAFPSGYRESYSARVAVTDIQRMESLFANPEDQLTLSFYLSQEPSETNLKLKIFHQDSELMLSDLVPVLENFGLRVVDEIPYPVEREDGQRVYIYDFTLLYQADPDLEPAELREIFHDAFINIWYGRAENDAYNQLILGSRLTWREVAMLRGYAHYMKQIRFGISQEYIATTLIRHPQLTEMLSYLFSSRFNPVRKKRTELQAKYTAKLEEGLEQVENLNEDRILRKYMELMQATLRTNFYQAEEKGRRKSYISFKLDPHVIADMPKPRPQYEIFVYSPRVEGVHLRGGKVARGGLRWSDRLEDFRTEVLGLVKAQQVKNAVIVPVGAKGGFVAKQLPDPSDREAFMAEGIACYKTFIQGLLDISDNLVGGDVVPPTDVIRHDEDDPYLVVAADKGTATFSDIANEVAQGYNFWLGDAFASGGSNGYDHKKMGITARGAWVSVQRHFREMNINVQESPITVVGIGDMAGDVFGNGLLSSRCLKLVAAFNHMHIFFDPDPDPEQSFRERERLFKLPRSSWDDYDRKLISKGGGIFSRNAKSIDLSPEVKKLLGIRRDKMTPTELISQILKAEVDLIWNGGIGTYVKASTETHAEVGDKANDNLRVDARDLRARVLGEGGNLGFTQLARVEFALQGGRCYTDFIDNAGGVDCSDHEVNIKILLDELVKSGDLTVKHRNQWLVKMTEEVSSLVLSNNYRQTQAISIAAREAAQRLEEYRRHISTFEADGKLDRALEFLPDDEQISERKAMGQGLVRPELSVLISYSKGDLKEALIHQNAGDDDYLAQEVFTAFPGTLVKQFGEQIQHHRLKREIVATQLANDLFNHMGIVFMHRLRESTGASELEVVKAYVAARDIFGMSELWAAVESMDYRVDSALQMDMMARLSRMVRRASRTLIKNNRLNLEVATLVKRYQGSINELAVAIPQFLQGDMASRHNEAVDSFMQAGISQAVAPRLATCDHLYHGIAIIGVASQLKVSLERAAQTFFLLGDKLALNQFGGALSAMPVGTHWQAMAREALRDDLEQQQQRLTWGVLNEDDGGDLEATLERWTQLHQPLVDRWLRIVREILATSEPEFSMYSVATRELLDLSQSTSGGAMLEN</sequence>
<evidence type="ECO:0000259" key="6">
    <source>
        <dbReference type="Pfam" id="PF21077"/>
    </source>
</evidence>
<dbReference type="InterPro" id="IPR049056">
    <property type="entry name" value="NAD_Glu_DH_HM3"/>
</dbReference>
<name>A0A4Z0WC42_9GAMM</name>
<evidence type="ECO:0000256" key="1">
    <source>
        <dbReference type="ARBA" id="ARBA00023002"/>
    </source>
</evidence>
<gene>
    <name evidence="7" type="ORF">E4656_04855</name>
</gene>
<proteinExistence type="predicted"/>
<evidence type="ECO:0000259" key="3">
    <source>
        <dbReference type="Pfam" id="PF21074"/>
    </source>
</evidence>
<keyword evidence="8" id="KW-1185">Reference proteome</keyword>
<dbReference type="Pfam" id="PF21073">
    <property type="entry name" value="GDH_HM1"/>
    <property type="match status" value="1"/>
</dbReference>
<dbReference type="GO" id="GO:0004069">
    <property type="term" value="F:L-aspartate:2-oxoglutarate aminotransferase activity"/>
    <property type="evidence" value="ECO:0007669"/>
    <property type="project" value="InterPro"/>
</dbReference>
<dbReference type="Gene3D" id="3.40.50.720">
    <property type="entry name" value="NAD(P)-binding Rossmann-like Domain"/>
    <property type="match status" value="1"/>
</dbReference>
<dbReference type="PANTHER" id="PTHR43403">
    <property type="entry name" value="NAD-SPECIFIC GLUTAMATE DEHYDROGENASE"/>
    <property type="match status" value="1"/>
</dbReference>
<feature type="domain" description="NAD-glutamate dehydrogenase N-terminal ACT1" evidence="4">
    <location>
        <begin position="36"/>
        <end position="176"/>
    </location>
</feature>
<protein>
    <submittedName>
        <fullName evidence="7">NAD-glutamate dehydrogenase</fullName>
    </submittedName>
</protein>
<dbReference type="PIRSF" id="PIRSF036761">
    <property type="entry name" value="GDH_Mll4104"/>
    <property type="match status" value="1"/>
</dbReference>
<dbReference type="Pfam" id="PF21075">
    <property type="entry name" value="GDH_ACT1"/>
    <property type="match status" value="1"/>
</dbReference>
<dbReference type="InterPro" id="IPR036291">
    <property type="entry name" value="NAD(P)-bd_dom_sf"/>
</dbReference>
<feature type="domain" description="NAD-specific glutamate dehydrogenase C-terminal" evidence="3">
    <location>
        <begin position="1263"/>
        <end position="1599"/>
    </location>
</feature>
<dbReference type="Pfam" id="PF21074">
    <property type="entry name" value="GDH_C"/>
    <property type="match status" value="1"/>
</dbReference>
<feature type="domain" description="NAD-glutamate dehydrogenase ACT3" evidence="6">
    <location>
        <begin position="549"/>
        <end position="625"/>
    </location>
</feature>
<dbReference type="InterPro" id="IPR049062">
    <property type="entry name" value="NAD_Glu_DH_ACT2"/>
</dbReference>
<dbReference type="Pfam" id="PF21079">
    <property type="entry name" value="GDH_HM2"/>
    <property type="match status" value="1"/>
</dbReference>
<dbReference type="GO" id="GO:0006538">
    <property type="term" value="P:L-glutamate catabolic process"/>
    <property type="evidence" value="ECO:0007669"/>
    <property type="project" value="InterPro"/>
</dbReference>
<dbReference type="Pfam" id="PF21078">
    <property type="entry name" value="GDH_HM3"/>
    <property type="match status" value="1"/>
</dbReference>
<evidence type="ECO:0000259" key="5">
    <source>
        <dbReference type="Pfam" id="PF21076"/>
    </source>
</evidence>
<dbReference type="OrthoDB" id="9758052at2"/>
<keyword evidence="1" id="KW-0560">Oxidoreductase</keyword>
<dbReference type="EMBL" id="SRMF01000001">
    <property type="protein sequence ID" value="TGG95742.1"/>
    <property type="molecule type" value="Genomic_DNA"/>
</dbReference>
<dbReference type="Pfam" id="PF21077">
    <property type="entry name" value="GDH_ACT3"/>
    <property type="match status" value="1"/>
</dbReference>
<dbReference type="PANTHER" id="PTHR43403:SF1">
    <property type="entry name" value="NAD-SPECIFIC GLUTAMATE DEHYDROGENASE"/>
    <property type="match status" value="1"/>
</dbReference>
<feature type="domain" description="NAD-glutamate dehydrogenase ACT2" evidence="5">
    <location>
        <begin position="402"/>
        <end position="491"/>
    </location>
</feature>
<dbReference type="RefSeq" id="WP_135481662.1">
    <property type="nucleotide sequence ID" value="NZ_SRMF01000001.1"/>
</dbReference>
<organism evidence="7 8">
    <name type="scientific">Natronospirillum operosum</name>
    <dbReference type="NCBI Taxonomy" id="2759953"/>
    <lineage>
        <taxon>Bacteria</taxon>
        <taxon>Pseudomonadati</taxon>
        <taxon>Pseudomonadota</taxon>
        <taxon>Gammaproteobacteria</taxon>
        <taxon>Oceanospirillales</taxon>
        <taxon>Natronospirillaceae</taxon>
        <taxon>Natronospirillum</taxon>
    </lineage>
</organism>
<dbReference type="InterPro" id="IPR048381">
    <property type="entry name" value="GDH_C"/>
</dbReference>
<evidence type="ECO:0000313" key="7">
    <source>
        <dbReference type="EMBL" id="TGG95742.1"/>
    </source>
</evidence>
<dbReference type="SUPFAM" id="SSF53223">
    <property type="entry name" value="Aminoacid dehydrogenase-like, N-terminal domain"/>
    <property type="match status" value="1"/>
</dbReference>
<dbReference type="SUPFAM" id="SSF51735">
    <property type="entry name" value="NAD(P)-binding Rossmann-fold domains"/>
    <property type="match status" value="1"/>
</dbReference>
<dbReference type="GO" id="GO:0004352">
    <property type="term" value="F:glutamate dehydrogenase (NAD+) activity"/>
    <property type="evidence" value="ECO:0007669"/>
    <property type="project" value="InterPro"/>
</dbReference>
<dbReference type="InterPro" id="IPR024727">
    <property type="entry name" value="NAD_Glu_DH_N_ACT1"/>
</dbReference>
<dbReference type="InterPro" id="IPR049059">
    <property type="entry name" value="NAD_Glu_DH_HM1"/>
</dbReference>